<accession>A0A3N0IYM0</accession>
<dbReference type="PANTHER" id="PTHR32329:SF2">
    <property type="entry name" value="BIFUNCTIONAL PROTEIN [INCLUDES 2-HYDROXYACYL-COA DEHYDRATASE (N-TER) AND ITS ACTIVATOR DOMAIN (C_TERM)"/>
    <property type="match status" value="1"/>
</dbReference>
<reference evidence="3" key="3">
    <citation type="journal article" date="2019" name="Microbiol. Resour. Announc.">
        <title>Draft Genome Sequences of Type Strains of Gordonibacter faecihominis, Paraeggerthella hongkongensis, Parvibacter caecicola,Slackia equolifaciens, Slackia faecicanis, and Slackia isoflavoniconvertens.</title>
        <authorList>
            <person name="Danylec N."/>
            <person name="Stoll D.A."/>
            <person name="Dotsch A."/>
            <person name="Huch M."/>
        </authorList>
    </citation>
    <scope>NUCLEOTIDE SEQUENCE</scope>
    <source>
        <strain evidence="3">DSM 16107</strain>
    </source>
</reference>
<sequence>MASTGFPLRTAADAPRRIGMPRALLHYRYGTLWTTFFEELGCNVVPSDPTDRGTVARGDALSNDECCLASKIYLGHVAALVEGGACDAVFVPSIANVGRRRGFCTKFQALPDLVANTFADERIELVSCLVNEVEEHAGMKEALIALATERFAAPRDAKRAWKVAARAQELAERAALSKQANALAKLAAERATAKRPEDAPLGILLAAHPYLAHDPFMGGALVDMLERMNAMVLFTDDADRERALKTSFDFSDTLPWIVNREIVGAITQLHDDVDGIVLVSAFPCGPDSMTDDAIVRCIQGKPVLNLTIDSQSGTAGLETRVESFVDILRYQKKGGYVGA</sequence>
<evidence type="ECO:0000313" key="5">
    <source>
        <dbReference type="Proteomes" id="UP000270112"/>
    </source>
</evidence>
<reference evidence="2 4" key="1">
    <citation type="journal article" date="2018" name="Elife">
        <title>Discovery and characterization of a prevalent human gut bacterial enzyme sufficient for the inactivation of a family of plant toxins.</title>
        <authorList>
            <person name="Koppel N."/>
            <person name="Bisanz J.E."/>
            <person name="Pandelia M.E."/>
            <person name="Turnbaugh P.J."/>
            <person name="Balskus E.P."/>
        </authorList>
    </citation>
    <scope>NUCLEOTIDE SEQUENCE [LARGE SCALE GENOMIC DNA]</scope>
    <source>
        <strain evidence="2 4">DSM 16107</strain>
    </source>
</reference>
<organism evidence="3 5">
    <name type="scientific">Eggerthella sinensis</name>
    <dbReference type="NCBI Taxonomy" id="242230"/>
    <lineage>
        <taxon>Bacteria</taxon>
        <taxon>Bacillati</taxon>
        <taxon>Actinomycetota</taxon>
        <taxon>Coriobacteriia</taxon>
        <taxon>Eggerthellales</taxon>
        <taxon>Eggerthellaceae</taxon>
        <taxon>Eggerthella</taxon>
    </lineage>
</organism>
<dbReference type="EMBL" id="PPTT01000045">
    <property type="protein sequence ID" value="RDB64756.1"/>
    <property type="molecule type" value="Genomic_DNA"/>
</dbReference>
<protein>
    <recommendedName>
        <fullName evidence="1">DUF2229 domain-containing protein</fullName>
    </recommendedName>
</protein>
<name>A0A3N0IYM0_9ACTN</name>
<dbReference type="RefSeq" id="WP_114547822.1">
    <property type="nucleotide sequence ID" value="NZ_PPTT01000045.1"/>
</dbReference>
<dbReference type="EMBL" id="QICC01000034">
    <property type="protein sequence ID" value="RNM41510.1"/>
    <property type="molecule type" value="Genomic_DNA"/>
</dbReference>
<dbReference type="InterPro" id="IPR051805">
    <property type="entry name" value="Dehydratase_Activator_Redct"/>
</dbReference>
<dbReference type="AlphaFoldDB" id="A0A3N0IYM0"/>
<dbReference type="Gene3D" id="3.40.50.11900">
    <property type="match status" value="1"/>
</dbReference>
<dbReference type="Pfam" id="PF09989">
    <property type="entry name" value="DUF2229"/>
    <property type="match status" value="1"/>
</dbReference>
<keyword evidence="4" id="KW-1185">Reference proteome</keyword>
<feature type="domain" description="DUF2229" evidence="1">
    <location>
        <begin position="17"/>
        <end position="236"/>
    </location>
</feature>
<dbReference type="InterPro" id="IPR018709">
    <property type="entry name" value="CoA_activase_DUF2229"/>
</dbReference>
<comment type="caution">
    <text evidence="3">The sequence shown here is derived from an EMBL/GenBank/DDBJ whole genome shotgun (WGS) entry which is preliminary data.</text>
</comment>
<reference evidence="5" key="2">
    <citation type="submission" date="2018-05" db="EMBL/GenBank/DDBJ databases">
        <title>Genome Sequencing of selected type strains of the family Eggerthellaceae.</title>
        <authorList>
            <person name="Danylec N."/>
            <person name="Stoll D.A."/>
            <person name="Doetsch A."/>
            <person name="Huch M."/>
        </authorList>
    </citation>
    <scope>NUCLEOTIDE SEQUENCE [LARGE SCALE GENOMIC DNA]</scope>
    <source>
        <strain evidence="5">DSM 16107</strain>
    </source>
</reference>
<evidence type="ECO:0000259" key="1">
    <source>
        <dbReference type="Pfam" id="PF09989"/>
    </source>
</evidence>
<evidence type="ECO:0000313" key="4">
    <source>
        <dbReference type="Proteomes" id="UP000253817"/>
    </source>
</evidence>
<proteinExistence type="predicted"/>
<dbReference type="Proteomes" id="UP000253817">
    <property type="component" value="Unassembled WGS sequence"/>
</dbReference>
<gene>
    <name evidence="2" type="ORF">C1876_16550</name>
    <name evidence="3" type="ORF">DMP09_09225</name>
</gene>
<dbReference type="PANTHER" id="PTHR32329">
    <property type="entry name" value="BIFUNCTIONAL PROTEIN [INCLUDES 2-HYDROXYACYL-COA DEHYDRATASE (N-TER) AND ITS ACTIVATOR DOMAIN (C_TERM)-RELATED"/>
    <property type="match status" value="1"/>
</dbReference>
<dbReference type="Proteomes" id="UP000270112">
    <property type="component" value="Unassembled WGS sequence"/>
</dbReference>
<evidence type="ECO:0000313" key="2">
    <source>
        <dbReference type="EMBL" id="RDB64756.1"/>
    </source>
</evidence>
<dbReference type="OrthoDB" id="9780120at2"/>
<evidence type="ECO:0000313" key="3">
    <source>
        <dbReference type="EMBL" id="RNM41510.1"/>
    </source>
</evidence>